<name>F0YNW8_AURAN</name>
<dbReference type="InterPro" id="IPR016161">
    <property type="entry name" value="Ald_DH/histidinol_DH"/>
</dbReference>
<dbReference type="GO" id="GO:0004777">
    <property type="term" value="F:succinate-semialdehyde dehydrogenase (NAD+) activity"/>
    <property type="evidence" value="ECO:0007669"/>
    <property type="project" value="UniProtKB-EC"/>
</dbReference>
<evidence type="ECO:0000256" key="7">
    <source>
        <dbReference type="RuleBase" id="RU003345"/>
    </source>
</evidence>
<keyword evidence="10" id="KW-1185">Reference proteome</keyword>
<accession>F0YNW8</accession>
<dbReference type="InterPro" id="IPR050740">
    <property type="entry name" value="Aldehyde_DH_Superfamily"/>
</dbReference>
<evidence type="ECO:0000256" key="5">
    <source>
        <dbReference type="ARBA" id="ARBA00030806"/>
    </source>
</evidence>
<dbReference type="InterPro" id="IPR016163">
    <property type="entry name" value="Ald_DH_C"/>
</dbReference>
<dbReference type="EC" id="1.2.1.24" evidence="2"/>
<dbReference type="Pfam" id="PF00171">
    <property type="entry name" value="Aldedh"/>
    <property type="match status" value="2"/>
</dbReference>
<dbReference type="Gene3D" id="3.40.309.10">
    <property type="entry name" value="Aldehyde Dehydrogenase, Chain A, domain 2"/>
    <property type="match status" value="1"/>
</dbReference>
<evidence type="ECO:0000256" key="2">
    <source>
        <dbReference type="ARBA" id="ARBA00013051"/>
    </source>
</evidence>
<dbReference type="CDD" id="cd07103">
    <property type="entry name" value="ALDH_F5_SSADH_GabD"/>
    <property type="match status" value="1"/>
</dbReference>
<dbReference type="InterPro" id="IPR016162">
    <property type="entry name" value="Ald_DH_N"/>
</dbReference>
<gene>
    <name evidence="9" type="ORF">AURANDRAFT_34350</name>
</gene>
<evidence type="ECO:0000259" key="8">
    <source>
        <dbReference type="Pfam" id="PF00171"/>
    </source>
</evidence>
<keyword evidence="4 7" id="KW-0560">Oxidoreductase</keyword>
<dbReference type="GeneID" id="20221423"/>
<comment type="similarity">
    <text evidence="1 7">Belongs to the aldehyde dehydrogenase family.</text>
</comment>
<dbReference type="eggNOG" id="KOG2451">
    <property type="taxonomic scope" value="Eukaryota"/>
</dbReference>
<dbReference type="InterPro" id="IPR015590">
    <property type="entry name" value="Aldehyde_DH_dom"/>
</dbReference>
<sequence length="536" mass="55679">MQSAFQRCTKTIRCTNALKNALTRCASTSSALADLRVVDAANEASALVGGAWVRTARTFAVVDPGSGAPICDVADCGPEQARAAVDAAAAALPAWAGTTARERSDALREWHRRILAASEDIATLMTAECGKPLAEARGEVAYGASFVEWFAEEAPRVAGEVKANAGSDRRLLTVRQPVGVCAAITPWNFPVAMITRKVAPAVAAGCPVVVKPSEDTPLSALALARLADGLFPAGVLNVLASSRDHAEPVGAALCDAPEVRALSFTGSTAVGKWLYRRCAETVKVLSLELGGNAPFLVLESADVDVAADAAMTTKFRNAGQTCVCADRRGPRILDPTSTCASSNGADRFLVHASKVDAFVDALERRIAALPVGHGFDDGTMIGPLINPAAAAKVDARVRASGGRTLVGGAWPLPGLRDAFYPPTIVADVPLDSALWVDETFGPVVPLRTFETDAEAVALANDGPAGLAAYCCGDLAHAWAVAERLEFGIVGVNEGGVSNPAMPFGGVKESGLGREGGAHGIDEYLEDKYLCLGGMRF</sequence>
<dbReference type="InParanoid" id="F0YNW8"/>
<evidence type="ECO:0000256" key="4">
    <source>
        <dbReference type="ARBA" id="ARBA00023002"/>
    </source>
</evidence>
<dbReference type="FunFam" id="3.40.605.10:FF:000026">
    <property type="entry name" value="Aldehyde dehydrogenase, putative"/>
    <property type="match status" value="1"/>
</dbReference>
<feature type="domain" description="Aldehyde dehydrogenase" evidence="8">
    <location>
        <begin position="52"/>
        <end position="327"/>
    </location>
</feature>
<evidence type="ECO:0000313" key="10">
    <source>
        <dbReference type="Proteomes" id="UP000002729"/>
    </source>
</evidence>
<proteinExistence type="inferred from homology"/>
<evidence type="ECO:0000313" key="9">
    <source>
        <dbReference type="EMBL" id="EGB03191.1"/>
    </source>
</evidence>
<dbReference type="PANTHER" id="PTHR43353:SF5">
    <property type="entry name" value="SUCCINATE-SEMIALDEHYDE DEHYDROGENASE, MITOCHONDRIAL"/>
    <property type="match status" value="1"/>
</dbReference>
<protein>
    <recommendedName>
        <fullName evidence="3">Succinate-semialdehyde dehydrogenase, mitochondrial</fullName>
        <ecNumber evidence="2">1.2.1.24</ecNumber>
    </recommendedName>
    <alternativeName>
        <fullName evidence="5">NAD(+)-dependent succinic semialdehyde dehydrogenase</fullName>
    </alternativeName>
</protein>
<evidence type="ECO:0000256" key="3">
    <source>
        <dbReference type="ARBA" id="ARBA00019842"/>
    </source>
</evidence>
<dbReference type="InterPro" id="IPR029510">
    <property type="entry name" value="Ald_DH_CS_GLU"/>
</dbReference>
<dbReference type="GO" id="GO:0009450">
    <property type="term" value="P:gamma-aminobutyric acid catabolic process"/>
    <property type="evidence" value="ECO:0007669"/>
    <property type="project" value="TreeGrafter"/>
</dbReference>
<dbReference type="PROSITE" id="PS00070">
    <property type="entry name" value="ALDEHYDE_DEHYDR_CYS"/>
    <property type="match status" value="1"/>
</dbReference>
<evidence type="ECO:0000256" key="1">
    <source>
        <dbReference type="ARBA" id="ARBA00009986"/>
    </source>
</evidence>
<dbReference type="RefSeq" id="XP_009042121.1">
    <property type="nucleotide sequence ID" value="XM_009043873.1"/>
</dbReference>
<feature type="domain" description="Aldehyde dehydrogenase" evidence="8">
    <location>
        <begin position="345"/>
        <end position="527"/>
    </location>
</feature>
<dbReference type="Proteomes" id="UP000002729">
    <property type="component" value="Unassembled WGS sequence"/>
</dbReference>
<dbReference type="FunFam" id="3.40.605.10:FF:000005">
    <property type="entry name" value="Succinate-semialdehyde dehydrogenase I"/>
    <property type="match status" value="1"/>
</dbReference>
<dbReference type="EMBL" id="GL833185">
    <property type="protein sequence ID" value="EGB03191.1"/>
    <property type="molecule type" value="Genomic_DNA"/>
</dbReference>
<organism evidence="10">
    <name type="scientific">Aureococcus anophagefferens</name>
    <name type="common">Harmful bloom alga</name>
    <dbReference type="NCBI Taxonomy" id="44056"/>
    <lineage>
        <taxon>Eukaryota</taxon>
        <taxon>Sar</taxon>
        <taxon>Stramenopiles</taxon>
        <taxon>Ochrophyta</taxon>
        <taxon>Pelagophyceae</taxon>
        <taxon>Pelagomonadales</taxon>
        <taxon>Pelagomonadaceae</taxon>
        <taxon>Aureococcus</taxon>
    </lineage>
</organism>
<dbReference type="AlphaFoldDB" id="F0YNW8"/>
<dbReference type="Gene3D" id="3.40.605.10">
    <property type="entry name" value="Aldehyde Dehydrogenase, Chain A, domain 1"/>
    <property type="match status" value="2"/>
</dbReference>
<dbReference type="SUPFAM" id="SSF53720">
    <property type="entry name" value="ALDH-like"/>
    <property type="match status" value="1"/>
</dbReference>
<dbReference type="InterPro" id="IPR016160">
    <property type="entry name" value="Ald_DH_CS_CYS"/>
</dbReference>
<reference evidence="9 10" key="1">
    <citation type="journal article" date="2011" name="Proc. Natl. Acad. Sci. U.S.A.">
        <title>Niche of harmful alga Aureococcus anophagefferens revealed through ecogenomics.</title>
        <authorList>
            <person name="Gobler C.J."/>
            <person name="Berry D.L."/>
            <person name="Dyhrman S.T."/>
            <person name="Wilhelm S.W."/>
            <person name="Salamov A."/>
            <person name="Lobanov A.V."/>
            <person name="Zhang Y."/>
            <person name="Collier J.L."/>
            <person name="Wurch L.L."/>
            <person name="Kustka A.B."/>
            <person name="Dill B.D."/>
            <person name="Shah M."/>
            <person name="VerBerkmoes N.C."/>
            <person name="Kuo A."/>
            <person name="Terry A."/>
            <person name="Pangilinan J."/>
            <person name="Lindquist E.A."/>
            <person name="Lucas S."/>
            <person name="Paulsen I.T."/>
            <person name="Hattenrath-Lehmann T.K."/>
            <person name="Talmage S.C."/>
            <person name="Walker E.A."/>
            <person name="Koch F."/>
            <person name="Burson A.M."/>
            <person name="Marcoval M.A."/>
            <person name="Tang Y.Z."/>
            <person name="Lecleir G.R."/>
            <person name="Coyne K.J."/>
            <person name="Berg G.M."/>
            <person name="Bertrand E.M."/>
            <person name="Saito M.A."/>
            <person name="Gladyshev V.N."/>
            <person name="Grigoriev I.V."/>
        </authorList>
    </citation>
    <scope>NUCLEOTIDE SEQUENCE [LARGE SCALE GENOMIC DNA]</scope>
    <source>
        <strain evidence="10">CCMP 1984</strain>
    </source>
</reference>
<evidence type="ECO:0000256" key="6">
    <source>
        <dbReference type="PROSITE-ProRule" id="PRU10007"/>
    </source>
</evidence>
<dbReference type="OrthoDB" id="310895at2759"/>
<dbReference type="OMA" id="IGELFCK"/>
<dbReference type="KEGG" id="aaf:AURANDRAFT_34350"/>
<feature type="active site" evidence="6">
    <location>
        <position position="288"/>
    </location>
</feature>
<dbReference type="PANTHER" id="PTHR43353">
    <property type="entry name" value="SUCCINATE-SEMIALDEHYDE DEHYDROGENASE, MITOCHONDRIAL"/>
    <property type="match status" value="1"/>
</dbReference>
<dbReference type="PROSITE" id="PS00687">
    <property type="entry name" value="ALDEHYDE_DEHYDR_GLU"/>
    <property type="match status" value="1"/>
</dbReference>